<dbReference type="InterPro" id="IPR036388">
    <property type="entry name" value="WH-like_DNA-bd_sf"/>
</dbReference>
<keyword evidence="3" id="KW-1185">Reference proteome</keyword>
<dbReference type="Pfam" id="PF01047">
    <property type="entry name" value="MarR"/>
    <property type="match status" value="1"/>
</dbReference>
<dbReference type="Gene3D" id="1.10.10.10">
    <property type="entry name" value="Winged helix-like DNA-binding domain superfamily/Winged helix DNA-binding domain"/>
    <property type="match status" value="1"/>
</dbReference>
<dbReference type="PANTHER" id="PTHR33164">
    <property type="entry name" value="TRANSCRIPTIONAL REGULATOR, MARR FAMILY"/>
    <property type="match status" value="1"/>
</dbReference>
<dbReference type="SUPFAM" id="SSF46785">
    <property type="entry name" value="Winged helix' DNA-binding domain"/>
    <property type="match status" value="1"/>
</dbReference>
<proteinExistence type="predicted"/>
<evidence type="ECO:0000313" key="2">
    <source>
        <dbReference type="EMBL" id="BCO29138.1"/>
    </source>
</evidence>
<name>A0ABM7MS10_9BURK</name>
<dbReference type="PROSITE" id="PS50995">
    <property type="entry name" value="HTH_MARR_2"/>
    <property type="match status" value="1"/>
</dbReference>
<accession>A0ABM7MS10</accession>
<evidence type="ECO:0000313" key="3">
    <source>
        <dbReference type="Proteomes" id="UP000824366"/>
    </source>
</evidence>
<dbReference type="Proteomes" id="UP000824366">
    <property type="component" value="Chromosome"/>
</dbReference>
<dbReference type="RefSeq" id="WP_223905017.1">
    <property type="nucleotide sequence ID" value="NZ_AP024238.1"/>
</dbReference>
<dbReference type="InterPro" id="IPR000835">
    <property type="entry name" value="HTH_MarR-typ"/>
</dbReference>
<gene>
    <name evidence="2" type="ORF">MIZ03_4050</name>
</gene>
<evidence type="ECO:0000259" key="1">
    <source>
        <dbReference type="PROSITE" id="PS50995"/>
    </source>
</evidence>
<dbReference type="InterPro" id="IPR039422">
    <property type="entry name" value="MarR/SlyA-like"/>
</dbReference>
<reference evidence="2 3" key="1">
    <citation type="journal article" date="2021" name="Microbiol. Spectr.">
        <title>A Single Bacterium Capable of Oxidation and Reduction of Iron at Circumneutral pH.</title>
        <authorList>
            <person name="Kato S."/>
            <person name="Ohkuma M."/>
        </authorList>
    </citation>
    <scope>NUCLEOTIDE SEQUENCE [LARGE SCALE GENOMIC DNA]</scope>
    <source>
        <strain evidence="2 3">MIZ03</strain>
    </source>
</reference>
<sequence length="162" mass="17632">MKSAAPLPTESVTPAIVLRRFRVVFSSVRNHFRQMEKQVGLGGAQVWALSVIKANPGIGMGGVASSMDIHQSTASNLIKKLLRKELIRMDKASDDRRNVQLKILPAGTRLLKKVPGPFEGVLPQALSNLSAQTLQRMDEDLGQLIGLLQADETAQEIPLANL</sequence>
<dbReference type="SMART" id="SM00347">
    <property type="entry name" value="HTH_MARR"/>
    <property type="match status" value="1"/>
</dbReference>
<dbReference type="EMBL" id="AP024238">
    <property type="protein sequence ID" value="BCO29138.1"/>
    <property type="molecule type" value="Genomic_DNA"/>
</dbReference>
<feature type="domain" description="HTH marR-type" evidence="1">
    <location>
        <begin position="14"/>
        <end position="153"/>
    </location>
</feature>
<dbReference type="InterPro" id="IPR036390">
    <property type="entry name" value="WH_DNA-bd_sf"/>
</dbReference>
<protein>
    <recommendedName>
        <fullName evidence="1">HTH marR-type domain-containing protein</fullName>
    </recommendedName>
</protein>
<dbReference type="PANTHER" id="PTHR33164:SF89">
    <property type="entry name" value="MARR FAMILY REGULATORY PROTEIN"/>
    <property type="match status" value="1"/>
</dbReference>
<organism evidence="2 3">
    <name type="scientific">Rhodoferax lithotrophicus</name>
    <dbReference type="NCBI Taxonomy" id="2798804"/>
    <lineage>
        <taxon>Bacteria</taxon>
        <taxon>Pseudomonadati</taxon>
        <taxon>Pseudomonadota</taxon>
        <taxon>Betaproteobacteria</taxon>
        <taxon>Burkholderiales</taxon>
        <taxon>Comamonadaceae</taxon>
        <taxon>Rhodoferax</taxon>
    </lineage>
</organism>